<sequence length="75" mass="8229">MNSHDLNLQSPVRNVGIRKRKQCQPMHVSGFMNVWPATSCSGLKQATAVSSAPMAMFPVLQFRKGNIAADRGNRS</sequence>
<dbReference type="AlphaFoldDB" id="A0A1L8CP17"/>
<comment type="caution">
    <text evidence="1">The sequence shown here is derived from an EMBL/GenBank/DDBJ whole genome shotgun (WGS) entry which is preliminary data.</text>
</comment>
<gene>
    <name evidence="1" type="ORF">MMIC_P1638</name>
</gene>
<dbReference type="EMBL" id="BDFD01000013">
    <property type="protein sequence ID" value="GAV20666.1"/>
    <property type="molecule type" value="Genomic_DNA"/>
</dbReference>
<accession>A0A1L8CP17</accession>
<keyword evidence="2" id="KW-1185">Reference proteome</keyword>
<protein>
    <submittedName>
        <fullName evidence="1">Uncharacterized protein</fullName>
    </submittedName>
</protein>
<reference evidence="1 2" key="1">
    <citation type="journal article" date="2017" name="Arch. Microbiol.">
        <title>Mariprofundus micogutta sp. nov., a novel iron-oxidizing zetaproteobacterium isolated from a deep-sea hydrothermal field at the Bayonnaise knoll of the Izu-Ogasawara arc, and a description of Mariprofundales ord. nov. and Zetaproteobacteria classis nov.</title>
        <authorList>
            <person name="Makita H."/>
            <person name="Tanaka E."/>
            <person name="Mitsunobu S."/>
            <person name="Miyazaki M."/>
            <person name="Nunoura T."/>
            <person name="Uematsu K."/>
            <person name="Takaki Y."/>
            <person name="Nishi S."/>
            <person name="Shimamura S."/>
            <person name="Takai K."/>
        </authorList>
    </citation>
    <scope>NUCLEOTIDE SEQUENCE [LARGE SCALE GENOMIC DNA]</scope>
    <source>
        <strain evidence="1 2">ET2</strain>
    </source>
</reference>
<evidence type="ECO:0000313" key="1">
    <source>
        <dbReference type="EMBL" id="GAV20666.1"/>
    </source>
</evidence>
<evidence type="ECO:0000313" key="2">
    <source>
        <dbReference type="Proteomes" id="UP000231632"/>
    </source>
</evidence>
<organism evidence="1 2">
    <name type="scientific">Mariprofundus micogutta</name>
    <dbReference type="NCBI Taxonomy" id="1921010"/>
    <lineage>
        <taxon>Bacteria</taxon>
        <taxon>Pseudomonadati</taxon>
        <taxon>Pseudomonadota</taxon>
        <taxon>Candidatius Mariprofundia</taxon>
        <taxon>Mariprofundales</taxon>
        <taxon>Mariprofundaceae</taxon>
        <taxon>Mariprofundus</taxon>
    </lineage>
</organism>
<name>A0A1L8CP17_9PROT</name>
<dbReference type="STRING" id="1921010.MMIC_P1638"/>
<dbReference type="Proteomes" id="UP000231632">
    <property type="component" value="Unassembled WGS sequence"/>
</dbReference>
<proteinExistence type="predicted"/>